<sequence length="278" mass="31382">MYKCVAGFLGVRNLRVVGESASVNLTYTTKHNASVVSRRLSVRPWYLSGRIGPAVPKHGSLTLLLITRNNNLWITQRVAPCGNRTRYTLHGSQLTNHRANRAVNLCLLLRTDHLMASNRRRPWTLETPEALQVRYRPFGGYEFKAKVNEQTDHLMVSNHRRRWTLETLEALQDSCVVGAFTNIQVHIHMTPRPETKKMYAHTKNCSVRESNPLHVARQPVAQPPQPRQNSLLHLIRSCGQRKRLPGLRLKAGEGTGWFLVSKSLTLPPASPKAGEVIG</sequence>
<reference evidence="1" key="1">
    <citation type="submission" date="2016-07" db="EMBL/GenBank/DDBJ databases">
        <authorList>
            <person name="Bretaudeau A."/>
        </authorList>
    </citation>
    <scope>NUCLEOTIDE SEQUENCE</scope>
    <source>
        <strain evidence="1">Rice</strain>
        <tissue evidence="1">Whole body</tissue>
    </source>
</reference>
<accession>A0A2H1W031</accession>
<evidence type="ECO:0000313" key="1">
    <source>
        <dbReference type="EMBL" id="SOQ46397.1"/>
    </source>
</evidence>
<proteinExistence type="predicted"/>
<dbReference type="EMBL" id="ODYU01005493">
    <property type="protein sequence ID" value="SOQ46397.1"/>
    <property type="molecule type" value="Genomic_DNA"/>
</dbReference>
<gene>
    <name evidence="1" type="ORF">SFRICE_022925</name>
</gene>
<name>A0A2H1W031_SPOFR</name>
<dbReference type="AlphaFoldDB" id="A0A2H1W031"/>
<protein>
    <submittedName>
        <fullName evidence="1">SFRICE_022925</fullName>
    </submittedName>
</protein>
<organism evidence="1">
    <name type="scientific">Spodoptera frugiperda</name>
    <name type="common">Fall armyworm</name>
    <dbReference type="NCBI Taxonomy" id="7108"/>
    <lineage>
        <taxon>Eukaryota</taxon>
        <taxon>Metazoa</taxon>
        <taxon>Ecdysozoa</taxon>
        <taxon>Arthropoda</taxon>
        <taxon>Hexapoda</taxon>
        <taxon>Insecta</taxon>
        <taxon>Pterygota</taxon>
        <taxon>Neoptera</taxon>
        <taxon>Endopterygota</taxon>
        <taxon>Lepidoptera</taxon>
        <taxon>Glossata</taxon>
        <taxon>Ditrysia</taxon>
        <taxon>Noctuoidea</taxon>
        <taxon>Noctuidae</taxon>
        <taxon>Amphipyrinae</taxon>
        <taxon>Spodoptera</taxon>
    </lineage>
</organism>